<accession>A0A5S3V2I1</accession>
<reference evidence="3 4" key="1">
    <citation type="submission" date="2018-01" db="EMBL/GenBank/DDBJ databases">
        <authorList>
            <person name="Paulsen S."/>
            <person name="Gram L.K."/>
        </authorList>
    </citation>
    <scope>NUCLEOTIDE SEQUENCE [LARGE SCALE GENOMIC DNA]</scope>
    <source>
        <strain evidence="1 4">S3790</strain>
        <strain evidence="2 3">S3895</strain>
    </source>
</reference>
<dbReference type="OrthoDB" id="6312086at2"/>
<dbReference type="RefSeq" id="WP_138593145.1">
    <property type="nucleotide sequence ID" value="NZ_PNBW01000057.1"/>
</dbReference>
<evidence type="ECO:0008006" key="5">
    <source>
        <dbReference type="Google" id="ProtNLM"/>
    </source>
</evidence>
<dbReference type="Proteomes" id="UP000307217">
    <property type="component" value="Unassembled WGS sequence"/>
</dbReference>
<evidence type="ECO:0000313" key="2">
    <source>
        <dbReference type="EMBL" id="TMO73605.1"/>
    </source>
</evidence>
<dbReference type="AlphaFoldDB" id="A0A5S3V2I1"/>
<evidence type="ECO:0000313" key="1">
    <source>
        <dbReference type="EMBL" id="TMO65011.1"/>
    </source>
</evidence>
<reference evidence="3 4" key="2">
    <citation type="submission" date="2019-06" db="EMBL/GenBank/DDBJ databases">
        <title>Co-occurence of chitin degradation, pigmentation and bioactivity in marine Pseudoalteromonas.</title>
        <authorList>
            <person name="Sonnenschein E.C."/>
            <person name="Bech P.K."/>
        </authorList>
    </citation>
    <scope>NUCLEOTIDE SEQUENCE [LARGE SCALE GENOMIC DNA]</scope>
    <source>
        <strain evidence="4">S3790</strain>
        <strain evidence="3">S3895</strain>
    </source>
</reference>
<gene>
    <name evidence="1" type="ORF">CWC19_17890</name>
    <name evidence="2" type="ORF">CWC20_12895</name>
</gene>
<reference evidence="1" key="3">
    <citation type="submission" date="2019-09" db="EMBL/GenBank/DDBJ databases">
        <title>Co-occurence of chitin degradation, pigmentation and bioactivity in marine Pseudoalteromonas.</title>
        <authorList>
            <person name="Sonnenschein E.C."/>
            <person name="Bech P.K."/>
        </authorList>
    </citation>
    <scope>NUCLEOTIDE SEQUENCE</scope>
    <source>
        <strain evidence="1">S3790</strain>
        <strain evidence="2">S3895</strain>
    </source>
</reference>
<comment type="caution">
    <text evidence="1">The sequence shown here is derived from an EMBL/GenBank/DDBJ whole genome shotgun (WGS) entry which is preliminary data.</text>
</comment>
<keyword evidence="3" id="KW-1185">Reference proteome</keyword>
<protein>
    <recommendedName>
        <fullName evidence="5">Orphan protein</fullName>
    </recommendedName>
</protein>
<proteinExistence type="predicted"/>
<name>A0A5S3V2I1_9GAMM</name>
<evidence type="ECO:0000313" key="4">
    <source>
        <dbReference type="Proteomes" id="UP000307217"/>
    </source>
</evidence>
<dbReference type="Proteomes" id="UP000307164">
    <property type="component" value="Unassembled WGS sequence"/>
</dbReference>
<evidence type="ECO:0000313" key="3">
    <source>
        <dbReference type="Proteomes" id="UP000307164"/>
    </source>
</evidence>
<organism evidence="1 4">
    <name type="scientific">Pseudoalteromonas aurantia</name>
    <dbReference type="NCBI Taxonomy" id="43654"/>
    <lineage>
        <taxon>Bacteria</taxon>
        <taxon>Pseudomonadati</taxon>
        <taxon>Pseudomonadota</taxon>
        <taxon>Gammaproteobacteria</taxon>
        <taxon>Alteromonadales</taxon>
        <taxon>Pseudoalteromonadaceae</taxon>
        <taxon>Pseudoalteromonas</taxon>
    </lineage>
</organism>
<sequence length="229" mass="25514">MDPSVSALISLIKQHNLPEISELYTRSNSSENIAQLKFMYQSAQQSPEVYSFYQDLCTKVSASKAMPIGVIAGINDPARFTFFTPALKQNNGFSQANEQGNTALHILFTNPHNSVPPFNYIRSLLLFESNEGLIQALKQRNNQQLTAIECYFAYNTHFDNLPAHELSALLALIEAQAQLLTQQETVLAAICKKLKASEHAHQLSEDNHRILLLASTYKVSVSAVCDLLE</sequence>
<dbReference type="EMBL" id="PNBX01000097">
    <property type="protein sequence ID" value="TMO65011.1"/>
    <property type="molecule type" value="Genomic_DNA"/>
</dbReference>
<dbReference type="EMBL" id="PNBW01000057">
    <property type="protein sequence ID" value="TMO73605.1"/>
    <property type="molecule type" value="Genomic_DNA"/>
</dbReference>